<accession>A0ABM7PI80</accession>
<protein>
    <recommendedName>
        <fullName evidence="4">Secreted protein</fullName>
    </recommendedName>
</protein>
<organism evidence="2 3">
    <name type="scientific">Desulfoluna limicola</name>
    <dbReference type="NCBI Taxonomy" id="2810562"/>
    <lineage>
        <taxon>Bacteria</taxon>
        <taxon>Pseudomonadati</taxon>
        <taxon>Thermodesulfobacteriota</taxon>
        <taxon>Desulfobacteria</taxon>
        <taxon>Desulfobacterales</taxon>
        <taxon>Desulfolunaceae</taxon>
        <taxon>Desulfoluna</taxon>
    </lineage>
</organism>
<feature type="compositionally biased region" description="Basic and acidic residues" evidence="1">
    <location>
        <begin position="52"/>
        <end position="66"/>
    </location>
</feature>
<evidence type="ECO:0000313" key="2">
    <source>
        <dbReference type="EMBL" id="BCS96857.1"/>
    </source>
</evidence>
<dbReference type="Proteomes" id="UP001320148">
    <property type="component" value="Chromosome"/>
</dbReference>
<evidence type="ECO:0000256" key="1">
    <source>
        <dbReference type="SAM" id="MobiDB-lite"/>
    </source>
</evidence>
<proteinExistence type="predicted"/>
<evidence type="ECO:0000313" key="3">
    <source>
        <dbReference type="Proteomes" id="UP001320148"/>
    </source>
</evidence>
<feature type="region of interest" description="Disordered" evidence="1">
    <location>
        <begin position="37"/>
        <end position="66"/>
    </location>
</feature>
<gene>
    <name evidence="2" type="ORF">DSLASN_24890</name>
</gene>
<sequence>MWAGVKMVIFLSFILGYNTVKQSKDGWRGTDDRRVAKAAGRKVRTPQGRVLHNVESRQREGKCNRE</sequence>
<keyword evidence="3" id="KW-1185">Reference proteome</keyword>
<evidence type="ECO:0008006" key="4">
    <source>
        <dbReference type="Google" id="ProtNLM"/>
    </source>
</evidence>
<reference evidence="2 3" key="1">
    <citation type="submission" date="2021-02" db="EMBL/GenBank/DDBJ databases">
        <title>Complete genome of Desulfoluna sp. strain ASN36.</title>
        <authorList>
            <person name="Takahashi A."/>
            <person name="Kojima H."/>
            <person name="Fukui M."/>
        </authorList>
    </citation>
    <scope>NUCLEOTIDE SEQUENCE [LARGE SCALE GENOMIC DNA]</scope>
    <source>
        <strain evidence="2 3">ASN36</strain>
    </source>
</reference>
<name>A0ABM7PI80_9BACT</name>
<dbReference type="EMBL" id="AP024488">
    <property type="protein sequence ID" value="BCS96857.1"/>
    <property type="molecule type" value="Genomic_DNA"/>
</dbReference>